<evidence type="ECO:0000256" key="4">
    <source>
        <dbReference type="ARBA" id="ARBA00023163"/>
    </source>
</evidence>
<reference evidence="7" key="1">
    <citation type="submission" date="2022-08" db="UniProtKB">
        <authorList>
            <consortium name="EnsemblMetazoa"/>
        </authorList>
    </citation>
    <scope>IDENTIFICATION</scope>
    <source>
        <strain evidence="7">05x7-T-G4-1.051#20</strain>
    </source>
</reference>
<keyword evidence="4" id="KW-0804">Transcription</keyword>
<keyword evidence="5" id="KW-0539">Nucleus</keyword>
<keyword evidence="2" id="KW-0805">Transcription regulation</keyword>
<dbReference type="PANTHER" id="PTHR21654:SF84">
    <property type="entry name" value="SI:DKEY-66I24.7"/>
    <property type="match status" value="1"/>
</dbReference>
<evidence type="ECO:0000313" key="8">
    <source>
        <dbReference type="Proteomes" id="UP000005408"/>
    </source>
</evidence>
<dbReference type="Gene3D" id="1.10.10.60">
    <property type="entry name" value="Homeodomain-like"/>
    <property type="match status" value="1"/>
</dbReference>
<evidence type="ECO:0000256" key="3">
    <source>
        <dbReference type="ARBA" id="ARBA00023125"/>
    </source>
</evidence>
<organism evidence="7 8">
    <name type="scientific">Magallana gigas</name>
    <name type="common">Pacific oyster</name>
    <name type="synonym">Crassostrea gigas</name>
    <dbReference type="NCBI Taxonomy" id="29159"/>
    <lineage>
        <taxon>Eukaryota</taxon>
        <taxon>Metazoa</taxon>
        <taxon>Spiralia</taxon>
        <taxon>Lophotrochozoa</taxon>
        <taxon>Mollusca</taxon>
        <taxon>Bivalvia</taxon>
        <taxon>Autobranchia</taxon>
        <taxon>Pteriomorphia</taxon>
        <taxon>Ostreida</taxon>
        <taxon>Ostreoidea</taxon>
        <taxon>Ostreidae</taxon>
        <taxon>Magallana</taxon>
    </lineage>
</organism>
<dbReference type="InterPro" id="IPR044822">
    <property type="entry name" value="Myb_DNA-bind_4"/>
</dbReference>
<dbReference type="EnsemblMetazoa" id="G15943.6">
    <property type="protein sequence ID" value="G15943.6:cds"/>
    <property type="gene ID" value="G15943"/>
</dbReference>
<evidence type="ECO:0000259" key="6">
    <source>
        <dbReference type="Pfam" id="PF13837"/>
    </source>
</evidence>
<evidence type="ECO:0000256" key="5">
    <source>
        <dbReference type="ARBA" id="ARBA00023242"/>
    </source>
</evidence>
<comment type="subcellular location">
    <subcellularLocation>
        <location evidence="1">Nucleus</location>
    </subcellularLocation>
</comment>
<dbReference type="Proteomes" id="UP000005408">
    <property type="component" value="Unassembled WGS sequence"/>
</dbReference>
<evidence type="ECO:0000256" key="2">
    <source>
        <dbReference type="ARBA" id="ARBA00023015"/>
    </source>
</evidence>
<keyword evidence="8" id="KW-1185">Reference proteome</keyword>
<dbReference type="GO" id="GO:0005634">
    <property type="term" value="C:nucleus"/>
    <property type="evidence" value="ECO:0007669"/>
    <property type="project" value="UniProtKB-SubCell"/>
</dbReference>
<evidence type="ECO:0000313" key="7">
    <source>
        <dbReference type="EnsemblMetazoa" id="G15943.6:cds"/>
    </source>
</evidence>
<dbReference type="PANTHER" id="PTHR21654">
    <property type="entry name" value="FI21293P1"/>
    <property type="match status" value="1"/>
</dbReference>
<proteinExistence type="predicted"/>
<feature type="domain" description="Myb/SANT-like DNA-binding" evidence="6">
    <location>
        <begin position="100"/>
        <end position="188"/>
    </location>
</feature>
<sequence length="284" mass="32862">MASVELYHCPSCNSLFFSMNHFNQHKCNTNSPVQPLILKDNMTTVYREEEPQHGQGAACQSTSNSTYTCTTVSMEENEQNEFQDGFTEYSPPTPLPDIKQTWTNCLTKGLISLRGEMDSEFASKKKTHKALWKEISAKLKEIHNFTDDWFQCQSKFNKLTAKYKAVEDANRKSGEKRRSMEFHSEMMEVMGDDPKITPLKTVSLGVGKGVNVVCGEKDDSEKGCEIVKARGEREKKASKRKREDELFELLTEVRDDRRRFQEEQVRMNERKLEIMERLVSLFDR</sequence>
<protein>
    <recommendedName>
        <fullName evidence="6">Myb/SANT-like DNA-binding domain-containing protein</fullName>
    </recommendedName>
</protein>
<accession>A0A8W8IUN6</accession>
<keyword evidence="3" id="KW-0238">DNA-binding</keyword>
<dbReference type="AlphaFoldDB" id="A0A8W8IUN6"/>
<dbReference type="GO" id="GO:0010468">
    <property type="term" value="P:regulation of gene expression"/>
    <property type="evidence" value="ECO:0007669"/>
    <property type="project" value="UniProtKB-ARBA"/>
</dbReference>
<dbReference type="Pfam" id="PF13837">
    <property type="entry name" value="Myb_DNA-bind_4"/>
    <property type="match status" value="1"/>
</dbReference>
<evidence type="ECO:0000256" key="1">
    <source>
        <dbReference type="ARBA" id="ARBA00004123"/>
    </source>
</evidence>
<dbReference type="GO" id="GO:0003677">
    <property type="term" value="F:DNA binding"/>
    <property type="evidence" value="ECO:0007669"/>
    <property type="project" value="UniProtKB-KW"/>
</dbReference>
<name>A0A8W8IUN6_MAGGI</name>